<dbReference type="InterPro" id="IPR050832">
    <property type="entry name" value="Bact_Acetyltransf"/>
</dbReference>
<keyword evidence="6" id="KW-1185">Reference proteome</keyword>
<sequence>MRLRDAGWRDLAGIAELEARCFPVDPWSPATFWAELAGRPRRSYVVAVDDVGELAGYAGLDLSGDLADVMTIAVDPARRGSGLGARLLEELHTRAGAGGAAAVMLEVRADNGPARGLYAAHGYRVLRTRPGYYRSADGTPAVDALVLRKELP</sequence>
<dbReference type="EMBL" id="OBQK01000005">
    <property type="protein sequence ID" value="SOC55589.1"/>
    <property type="molecule type" value="Genomic_DNA"/>
</dbReference>
<evidence type="ECO:0000256" key="1">
    <source>
        <dbReference type="ARBA" id="ARBA00022679"/>
    </source>
</evidence>
<evidence type="ECO:0000259" key="4">
    <source>
        <dbReference type="PROSITE" id="PS51186"/>
    </source>
</evidence>
<dbReference type="Pfam" id="PF00583">
    <property type="entry name" value="Acetyltransf_1"/>
    <property type="match status" value="1"/>
</dbReference>
<evidence type="ECO:0000313" key="6">
    <source>
        <dbReference type="Proteomes" id="UP000219688"/>
    </source>
</evidence>
<comment type="subcellular location">
    <subcellularLocation>
        <location evidence="3">Cytoplasm</location>
    </subcellularLocation>
</comment>
<dbReference type="PANTHER" id="PTHR43877">
    <property type="entry name" value="AMINOALKYLPHOSPHONATE N-ACETYLTRANSFERASE-RELATED-RELATED"/>
    <property type="match status" value="1"/>
</dbReference>
<comment type="function">
    <text evidence="3">Acetylates the N-terminal alanine of ribosomal protein bS18.</text>
</comment>
<evidence type="ECO:0000313" key="5">
    <source>
        <dbReference type="EMBL" id="SOC55589.1"/>
    </source>
</evidence>
<keyword evidence="2" id="KW-0012">Acyltransferase</keyword>
<dbReference type="Gene3D" id="3.40.630.30">
    <property type="match status" value="1"/>
</dbReference>
<organism evidence="5 6">
    <name type="scientific">Ornithinimicrobium cerasi</name>
    <dbReference type="NCBI Taxonomy" id="2248773"/>
    <lineage>
        <taxon>Bacteria</taxon>
        <taxon>Bacillati</taxon>
        <taxon>Actinomycetota</taxon>
        <taxon>Actinomycetes</taxon>
        <taxon>Micrococcales</taxon>
        <taxon>Ornithinimicrobiaceae</taxon>
        <taxon>Ornithinimicrobium</taxon>
    </lineage>
</organism>
<dbReference type="SUPFAM" id="SSF55729">
    <property type="entry name" value="Acyl-CoA N-acyltransferases (Nat)"/>
    <property type="match status" value="1"/>
</dbReference>
<proteinExistence type="inferred from homology"/>
<name>A0A285VNF0_9MICO</name>
<keyword evidence="3" id="KW-0963">Cytoplasm</keyword>
<dbReference type="PROSITE" id="PS51186">
    <property type="entry name" value="GNAT"/>
    <property type="match status" value="1"/>
</dbReference>
<feature type="domain" description="N-acetyltransferase" evidence="4">
    <location>
        <begin position="1"/>
        <end position="152"/>
    </location>
</feature>
<comment type="catalytic activity">
    <reaction evidence="3">
        <text>N-terminal L-alanyl-[ribosomal protein bS18] + acetyl-CoA = N-terminal N(alpha)-acetyl-L-alanyl-[ribosomal protein bS18] + CoA + H(+)</text>
        <dbReference type="Rhea" id="RHEA:43756"/>
        <dbReference type="Rhea" id="RHEA-COMP:10676"/>
        <dbReference type="Rhea" id="RHEA-COMP:10677"/>
        <dbReference type="ChEBI" id="CHEBI:15378"/>
        <dbReference type="ChEBI" id="CHEBI:57287"/>
        <dbReference type="ChEBI" id="CHEBI:57288"/>
        <dbReference type="ChEBI" id="CHEBI:64718"/>
        <dbReference type="ChEBI" id="CHEBI:83683"/>
        <dbReference type="EC" id="2.3.1.266"/>
    </reaction>
</comment>
<gene>
    <name evidence="5" type="ORF">SAMN05421879_105159</name>
</gene>
<dbReference type="EC" id="2.3.1.266" evidence="3"/>
<evidence type="ECO:0000256" key="2">
    <source>
        <dbReference type="ARBA" id="ARBA00023315"/>
    </source>
</evidence>
<dbReference type="NCBIfam" id="TIGR01575">
    <property type="entry name" value="rimI"/>
    <property type="match status" value="1"/>
</dbReference>
<dbReference type="GO" id="GO:0008999">
    <property type="term" value="F:protein-N-terminal-alanine acetyltransferase activity"/>
    <property type="evidence" value="ECO:0007669"/>
    <property type="project" value="UniProtKB-EC"/>
</dbReference>
<protein>
    <recommendedName>
        <fullName evidence="3">[Ribosomal protein bS18]-alanine N-acetyltransferase</fullName>
        <ecNumber evidence="3">2.3.1.266</ecNumber>
    </recommendedName>
</protein>
<reference evidence="6" key="1">
    <citation type="submission" date="2017-08" db="EMBL/GenBank/DDBJ databases">
        <authorList>
            <person name="Varghese N."/>
            <person name="Submissions S."/>
        </authorList>
    </citation>
    <scope>NUCLEOTIDE SEQUENCE [LARGE SCALE GENOMIC DNA]</scope>
    <source>
        <strain evidence="6">USBA17B2</strain>
    </source>
</reference>
<dbReference type="GO" id="GO:0005737">
    <property type="term" value="C:cytoplasm"/>
    <property type="evidence" value="ECO:0007669"/>
    <property type="project" value="UniProtKB-SubCell"/>
</dbReference>
<dbReference type="RefSeq" id="WP_097188058.1">
    <property type="nucleotide sequence ID" value="NZ_OBQK01000005.1"/>
</dbReference>
<accession>A0A285VNF0</accession>
<dbReference type="InterPro" id="IPR000182">
    <property type="entry name" value="GNAT_dom"/>
</dbReference>
<comment type="similarity">
    <text evidence="3">Belongs to the acetyltransferase family. RimI subfamily.</text>
</comment>
<dbReference type="Proteomes" id="UP000219688">
    <property type="component" value="Unassembled WGS sequence"/>
</dbReference>
<dbReference type="AlphaFoldDB" id="A0A285VNF0"/>
<evidence type="ECO:0000256" key="3">
    <source>
        <dbReference type="RuleBase" id="RU363094"/>
    </source>
</evidence>
<dbReference type="CDD" id="cd04301">
    <property type="entry name" value="NAT_SF"/>
    <property type="match status" value="1"/>
</dbReference>
<dbReference type="InterPro" id="IPR006464">
    <property type="entry name" value="AcTrfase_RimI/Ard1"/>
</dbReference>
<dbReference type="InterPro" id="IPR016181">
    <property type="entry name" value="Acyl_CoA_acyltransferase"/>
</dbReference>
<keyword evidence="1 5" id="KW-0808">Transferase</keyword>